<dbReference type="EMBL" id="OU900096">
    <property type="protein sequence ID" value="CAG9860636.1"/>
    <property type="molecule type" value="Genomic_DNA"/>
</dbReference>
<sequence>MNPVHIVLVCFIVIVSASPLISNRKDNQHHVLLVAEPKYNALENNSSTEAYKNVLHIPFTGPYVGPRMIKPKQFDSNDVVEGRKKSKLKKLKKIFLPIIIFVLVKALVFIPMALFILSFKAWNAIQLSFVSFVAAAAVAVWKFCTKVNQDVSPPLIHAGPDLDGIDPHLLAYNGYVPY</sequence>
<dbReference type="InterPro" id="IPR012464">
    <property type="entry name" value="DUF1676"/>
</dbReference>
<dbReference type="AlphaFoldDB" id="A0A9N9XSU2"/>
<keyword evidence="1" id="KW-1133">Transmembrane helix</keyword>
<accession>A0A9N9XSU2</accession>
<name>A0A9N9XSU2_PHYSR</name>
<dbReference type="Proteomes" id="UP001153712">
    <property type="component" value="Chromosome 3"/>
</dbReference>
<dbReference type="OrthoDB" id="6622845at2759"/>
<keyword evidence="3" id="KW-1185">Reference proteome</keyword>
<keyword evidence="1" id="KW-0472">Membrane</keyword>
<feature type="transmembrane region" description="Helical" evidence="1">
    <location>
        <begin position="125"/>
        <end position="144"/>
    </location>
</feature>
<organism evidence="2 3">
    <name type="scientific">Phyllotreta striolata</name>
    <name type="common">Striped flea beetle</name>
    <name type="synonym">Crioceris striolata</name>
    <dbReference type="NCBI Taxonomy" id="444603"/>
    <lineage>
        <taxon>Eukaryota</taxon>
        <taxon>Metazoa</taxon>
        <taxon>Ecdysozoa</taxon>
        <taxon>Arthropoda</taxon>
        <taxon>Hexapoda</taxon>
        <taxon>Insecta</taxon>
        <taxon>Pterygota</taxon>
        <taxon>Neoptera</taxon>
        <taxon>Endopterygota</taxon>
        <taxon>Coleoptera</taxon>
        <taxon>Polyphaga</taxon>
        <taxon>Cucujiformia</taxon>
        <taxon>Chrysomeloidea</taxon>
        <taxon>Chrysomelidae</taxon>
        <taxon>Galerucinae</taxon>
        <taxon>Alticini</taxon>
        <taxon>Phyllotreta</taxon>
    </lineage>
</organism>
<dbReference type="Pfam" id="PF07898">
    <property type="entry name" value="DUF1676"/>
    <property type="match status" value="1"/>
</dbReference>
<protein>
    <submittedName>
        <fullName evidence="2">Uncharacterized protein</fullName>
    </submittedName>
</protein>
<gene>
    <name evidence="2" type="ORF">PHYEVI_LOCUS6985</name>
</gene>
<evidence type="ECO:0000256" key="1">
    <source>
        <dbReference type="SAM" id="Phobius"/>
    </source>
</evidence>
<proteinExistence type="predicted"/>
<evidence type="ECO:0000313" key="2">
    <source>
        <dbReference type="EMBL" id="CAG9860636.1"/>
    </source>
</evidence>
<evidence type="ECO:0000313" key="3">
    <source>
        <dbReference type="Proteomes" id="UP001153712"/>
    </source>
</evidence>
<keyword evidence="1" id="KW-0812">Transmembrane</keyword>
<feature type="transmembrane region" description="Helical" evidence="1">
    <location>
        <begin position="94"/>
        <end position="119"/>
    </location>
</feature>
<reference evidence="2" key="1">
    <citation type="submission" date="2022-01" db="EMBL/GenBank/DDBJ databases">
        <authorList>
            <person name="King R."/>
        </authorList>
    </citation>
    <scope>NUCLEOTIDE SEQUENCE</scope>
</reference>
<feature type="transmembrane region" description="Helical" evidence="1">
    <location>
        <begin position="6"/>
        <end position="22"/>
    </location>
</feature>